<dbReference type="InterPro" id="IPR022675">
    <property type="entry name" value="G6P_DH_C"/>
</dbReference>
<feature type="binding site" evidence="7">
    <location>
        <position position="207"/>
    </location>
    <ligand>
        <name>substrate</name>
    </ligand>
</feature>
<feature type="binding site" evidence="7">
    <location>
        <position position="211"/>
    </location>
    <ligand>
        <name>substrate</name>
    </ligand>
</feature>
<comment type="function">
    <text evidence="7">Catalyzes the oxidation of glucose 6-phosphate to 6-phosphogluconolactone.</text>
</comment>
<evidence type="ECO:0000259" key="8">
    <source>
        <dbReference type="Pfam" id="PF00479"/>
    </source>
</evidence>
<dbReference type="SUPFAM" id="SSF55347">
    <property type="entry name" value="Glyceraldehyde-3-phosphate dehydrogenase-like, C-terminal domain"/>
    <property type="match status" value="1"/>
</dbReference>
<evidence type="ECO:0000256" key="5">
    <source>
        <dbReference type="ARBA" id="ARBA00023002"/>
    </source>
</evidence>
<comment type="pathway">
    <text evidence="1 7">Carbohydrate degradation; pentose phosphate pathway; D-ribulose 5-phosphate from D-glucose 6-phosphate (oxidative stage): step 1/3.</text>
</comment>
<dbReference type="SUPFAM" id="SSF51735">
    <property type="entry name" value="NAD(P)-binding Rossmann-fold domains"/>
    <property type="match status" value="1"/>
</dbReference>
<dbReference type="InterPro" id="IPR022674">
    <property type="entry name" value="G6P_DH_NAD-bd"/>
</dbReference>
<dbReference type="EC" id="1.1.1.49" evidence="7"/>
<feature type="binding site" evidence="7">
    <location>
        <position position="374"/>
    </location>
    <ligand>
        <name>substrate</name>
    </ligand>
</feature>
<gene>
    <name evidence="7" type="primary">zwf</name>
    <name evidence="10" type="ORF">LptCag_1643</name>
</gene>
<evidence type="ECO:0000313" key="10">
    <source>
        <dbReference type="EMBL" id="KGA92809.1"/>
    </source>
</evidence>
<comment type="catalytic activity">
    <reaction evidence="7">
        <text>D-glucose 6-phosphate + NADP(+) = 6-phospho-D-glucono-1,5-lactone + NADPH + H(+)</text>
        <dbReference type="Rhea" id="RHEA:15841"/>
        <dbReference type="ChEBI" id="CHEBI:15378"/>
        <dbReference type="ChEBI" id="CHEBI:57783"/>
        <dbReference type="ChEBI" id="CHEBI:57955"/>
        <dbReference type="ChEBI" id="CHEBI:58349"/>
        <dbReference type="ChEBI" id="CHEBI:61548"/>
        <dbReference type="EC" id="1.1.1.49"/>
    </reaction>
</comment>
<keyword evidence="5 7" id="KW-0560">Oxidoreductase</keyword>
<feature type="binding site" evidence="7">
    <location>
        <begin position="30"/>
        <end position="37"/>
    </location>
    <ligand>
        <name>NADP(+)</name>
        <dbReference type="ChEBI" id="CHEBI:58349"/>
    </ligand>
</feature>
<dbReference type="InterPro" id="IPR019796">
    <property type="entry name" value="G6P_DH_AS"/>
</dbReference>
<evidence type="ECO:0000259" key="9">
    <source>
        <dbReference type="Pfam" id="PF02781"/>
    </source>
</evidence>
<dbReference type="Gene3D" id="3.40.50.720">
    <property type="entry name" value="NAD(P)-binding Rossmann-like Domain"/>
    <property type="match status" value="1"/>
</dbReference>
<evidence type="ECO:0000256" key="6">
    <source>
        <dbReference type="ARBA" id="ARBA00023277"/>
    </source>
</evidence>
<feature type="binding site" evidence="7">
    <location>
        <position position="369"/>
    </location>
    <ligand>
        <name>substrate</name>
    </ligand>
</feature>
<dbReference type="AlphaFoldDB" id="A0A094X2L5"/>
<proteinExistence type="inferred from homology"/>
<evidence type="ECO:0000256" key="3">
    <source>
        <dbReference type="ARBA" id="ARBA00022526"/>
    </source>
</evidence>
<dbReference type="PRINTS" id="PR00079">
    <property type="entry name" value="G6PDHDRGNASE"/>
</dbReference>
<dbReference type="InterPro" id="IPR036291">
    <property type="entry name" value="NAD(P)-bd_dom_sf"/>
</dbReference>
<dbReference type="GO" id="GO:0006006">
    <property type="term" value="P:glucose metabolic process"/>
    <property type="evidence" value="ECO:0007669"/>
    <property type="project" value="UniProtKB-KW"/>
</dbReference>
<feature type="domain" description="Glucose-6-phosphate dehydrogenase C-terminal" evidence="9">
    <location>
        <begin position="218"/>
        <end position="509"/>
    </location>
</feature>
<dbReference type="GO" id="GO:0005829">
    <property type="term" value="C:cytosol"/>
    <property type="evidence" value="ECO:0007669"/>
    <property type="project" value="TreeGrafter"/>
</dbReference>
<dbReference type="GO" id="GO:0050661">
    <property type="term" value="F:NADP binding"/>
    <property type="evidence" value="ECO:0007669"/>
    <property type="project" value="UniProtKB-UniRule"/>
</dbReference>
<feature type="domain" description="Glucose-6-phosphate dehydrogenase NAD-binding" evidence="8">
    <location>
        <begin position="27"/>
        <end position="216"/>
    </location>
</feature>
<evidence type="ECO:0000256" key="7">
    <source>
        <dbReference type="HAMAP-Rule" id="MF_00966"/>
    </source>
</evidence>
<dbReference type="Proteomes" id="UP000029452">
    <property type="component" value="Unassembled WGS sequence"/>
</dbReference>
<feature type="binding site" evidence="7">
    <location>
        <position position="264"/>
    </location>
    <ligand>
        <name>substrate</name>
    </ligand>
</feature>
<dbReference type="Gene3D" id="3.30.360.10">
    <property type="entry name" value="Dihydrodipicolinate Reductase, domain 2"/>
    <property type="match status" value="1"/>
</dbReference>
<accession>A0A094X2L5</accession>
<keyword evidence="4 7" id="KW-0521">NADP</keyword>
<dbReference type="EMBL" id="JPGK01000011">
    <property type="protein sequence ID" value="KGA92809.1"/>
    <property type="molecule type" value="Genomic_DNA"/>
</dbReference>
<evidence type="ECO:0000313" key="11">
    <source>
        <dbReference type="Proteomes" id="UP000029452"/>
    </source>
</evidence>
<evidence type="ECO:0000256" key="2">
    <source>
        <dbReference type="ARBA" id="ARBA00009975"/>
    </source>
</evidence>
<dbReference type="PIRSF" id="PIRSF000110">
    <property type="entry name" value="G6PD"/>
    <property type="match status" value="1"/>
</dbReference>
<dbReference type="PANTHER" id="PTHR23429">
    <property type="entry name" value="GLUCOSE-6-PHOSPHATE 1-DEHYDROGENASE G6PD"/>
    <property type="match status" value="1"/>
</dbReference>
<dbReference type="PANTHER" id="PTHR23429:SF0">
    <property type="entry name" value="GLUCOSE-6-PHOSPHATE 1-DEHYDROGENASE"/>
    <property type="match status" value="1"/>
</dbReference>
<feature type="binding site" evidence="7">
    <location>
        <begin position="107"/>
        <end position="108"/>
    </location>
    <ligand>
        <name>NADP(+)</name>
        <dbReference type="ChEBI" id="CHEBI:58349"/>
    </ligand>
</feature>
<dbReference type="InterPro" id="IPR001282">
    <property type="entry name" value="G6P_DH"/>
</dbReference>
<reference evidence="10 11" key="1">
    <citation type="submission" date="2014-06" db="EMBL/GenBank/DDBJ databases">
        <title>Draft genome sequence of iron oxidizing acidophile Leptospirillum ferriphilum DSM14647.</title>
        <authorList>
            <person name="Cardenas J.P."/>
            <person name="Lazcano M."/>
            <person name="Ossandon F.J."/>
            <person name="Corbett M."/>
            <person name="Holmes D.S."/>
            <person name="Watkin E."/>
        </authorList>
    </citation>
    <scope>NUCLEOTIDE SEQUENCE [LARGE SCALE GENOMIC DNA]</scope>
    <source>
        <strain evidence="10 11">DSM 14647</strain>
    </source>
</reference>
<comment type="caution">
    <text evidence="10">The sequence shown here is derived from an EMBL/GenBank/DDBJ whole genome shotgun (WGS) entry which is preliminary data.</text>
</comment>
<feature type="active site" description="Proton acceptor" evidence="7">
    <location>
        <position position="269"/>
    </location>
</feature>
<protein>
    <recommendedName>
        <fullName evidence="7">Glucose-6-phosphate 1-dehydrogenase</fullName>
        <shortName evidence="7">G6PD</shortName>
        <ecNumber evidence="7">1.1.1.49</ecNumber>
    </recommendedName>
</protein>
<feature type="binding site" evidence="7">
    <location>
        <position position="64"/>
    </location>
    <ligand>
        <name>NADP(+)</name>
        <dbReference type="ChEBI" id="CHEBI:58349"/>
    </ligand>
</feature>
<dbReference type="PATRIC" id="fig|178606.4.peg.2400"/>
<dbReference type="PROSITE" id="PS00069">
    <property type="entry name" value="G6P_DEHYDROGENASE"/>
    <property type="match status" value="1"/>
</dbReference>
<feature type="binding site" evidence="7">
    <location>
        <position position="245"/>
    </location>
    <ligand>
        <name>substrate</name>
    </ligand>
</feature>
<dbReference type="Pfam" id="PF02781">
    <property type="entry name" value="G6PD_C"/>
    <property type="match status" value="1"/>
</dbReference>
<dbReference type="GO" id="GO:0004345">
    <property type="term" value="F:glucose-6-phosphate dehydrogenase activity"/>
    <property type="evidence" value="ECO:0007669"/>
    <property type="project" value="UniProtKB-UniRule"/>
</dbReference>
<dbReference type="UniPathway" id="UPA00115">
    <property type="reaction ID" value="UER00408"/>
</dbReference>
<keyword evidence="3 7" id="KW-0313">Glucose metabolism</keyword>
<evidence type="ECO:0000256" key="1">
    <source>
        <dbReference type="ARBA" id="ARBA00004937"/>
    </source>
</evidence>
<keyword evidence="6 7" id="KW-0119">Carbohydrate metabolism</keyword>
<dbReference type="HAMAP" id="MF_00966">
    <property type="entry name" value="G6PD"/>
    <property type="match status" value="1"/>
</dbReference>
<name>A0A094X2L5_9BACT</name>
<feature type="binding site" evidence="7">
    <location>
        <position position="177"/>
    </location>
    <ligand>
        <name>NADP(+)</name>
        <dbReference type="ChEBI" id="CHEBI:58349"/>
    </ligand>
</feature>
<dbReference type="NCBIfam" id="TIGR00871">
    <property type="entry name" value="zwf"/>
    <property type="match status" value="1"/>
</dbReference>
<organism evidence="10 11">
    <name type="scientific">Leptospirillum ferriphilum</name>
    <dbReference type="NCBI Taxonomy" id="178606"/>
    <lineage>
        <taxon>Bacteria</taxon>
        <taxon>Pseudomonadati</taxon>
        <taxon>Nitrospirota</taxon>
        <taxon>Nitrospiria</taxon>
        <taxon>Nitrospirales</taxon>
        <taxon>Nitrospiraceae</taxon>
        <taxon>Leptospirillum</taxon>
    </lineage>
</organism>
<dbReference type="Pfam" id="PF00479">
    <property type="entry name" value="G6PD_N"/>
    <property type="match status" value="1"/>
</dbReference>
<evidence type="ECO:0000256" key="4">
    <source>
        <dbReference type="ARBA" id="ARBA00022857"/>
    </source>
</evidence>
<comment type="similarity">
    <text evidence="2 7">Belongs to the glucose-6-phosphate dehydrogenase family.</text>
</comment>
<dbReference type="GO" id="GO:0009051">
    <property type="term" value="P:pentose-phosphate shunt, oxidative branch"/>
    <property type="evidence" value="ECO:0007669"/>
    <property type="project" value="TreeGrafter"/>
</dbReference>
<sequence length="510" mass="57584">MNEDGTSAEERKGREMDLKVAPPLTLVIFGASGDLTRRKLLPSLYDLWADGLMNPDMEIVGVARRVKSHAEFREEISESIRSYSRSGAKNDEKFESFLSRVFYQSGDFEDPSTYDTLRAALLEEGRVKRTRGNVIFYLATPPSYFVPIIRQIGDHGLAGVPGGGAENLPFTRIVIEKPFGRDLSSAKELNGELLTVFREEQVYRIDHYLGKETVQNILVFRLANPIFGELWSNVHVSRVEIRVMESLGMEGRGGYFEEAGILRDMIQSHLLQLLSLTAMEPPVAFEAQAIRDEKVKVLRSLKPYSKEEISANILRGQYVQGVFEGTPVPGYREEAKVSPGSRVETFAALRLEIQNWRWAGVPFFLVAGKRLKKKSTEITLFFKAHPFAIFRLAQCDDNIPNSLTIRIQPNEGVSIRFGLKRPSSGLHIDPAEMDFSYQEVYQDHPPDAYERLLHDAMVGDSTLFARNDEVERAWAYITPFLSDPQTARVPVFYEAGSDGPEELSTFLSRS</sequence>